<proteinExistence type="predicted"/>
<accession>A0A0L6VIK4</accession>
<keyword evidence="2" id="KW-1185">Reference proteome</keyword>
<evidence type="ECO:0000313" key="2">
    <source>
        <dbReference type="Proteomes" id="UP000037035"/>
    </source>
</evidence>
<reference evidence="1 2" key="1">
    <citation type="submission" date="2015-08" db="EMBL/GenBank/DDBJ databases">
        <title>Next Generation Sequencing and Analysis of the Genome of Puccinia sorghi L Schw, the Causal Agent of Maize Common Rust.</title>
        <authorList>
            <person name="Rochi L."/>
            <person name="Burguener G."/>
            <person name="Darino M."/>
            <person name="Turjanski A."/>
            <person name="Kreff E."/>
            <person name="Dieguez M.J."/>
            <person name="Sacco F."/>
        </authorList>
    </citation>
    <scope>NUCLEOTIDE SEQUENCE [LARGE SCALE GENOMIC DNA]</scope>
    <source>
        <strain evidence="1 2">RO10H11247</strain>
    </source>
</reference>
<gene>
    <name evidence="1" type="ORF">VP01_1639g2</name>
</gene>
<dbReference type="AlphaFoldDB" id="A0A0L6VIK4"/>
<dbReference type="GO" id="GO:0016829">
    <property type="term" value="F:lyase activity"/>
    <property type="evidence" value="ECO:0007669"/>
    <property type="project" value="UniProtKB-KW"/>
</dbReference>
<keyword evidence="1" id="KW-0456">Lyase</keyword>
<dbReference type="Proteomes" id="UP000037035">
    <property type="component" value="Unassembled WGS sequence"/>
</dbReference>
<protein>
    <submittedName>
        <fullName evidence="1">Phenylalanine ammonia-lyase</fullName>
    </submittedName>
</protein>
<sequence>MNKVFELILSKMMGDLFSEVVEDSFGFQLSKSSMEGMVMGIIDWFWKFQDKTGWRSRCKMDLIYSVVDCGGIQAGKEEDFSEIASWPACGLKAWTTQRVMWKIKAFKAVHSIDGIVYQPIEGP</sequence>
<comment type="caution">
    <text evidence="1">The sequence shown here is derived from an EMBL/GenBank/DDBJ whole genome shotgun (WGS) entry which is preliminary data.</text>
</comment>
<evidence type="ECO:0000313" key="1">
    <source>
        <dbReference type="EMBL" id="KNZ59935.1"/>
    </source>
</evidence>
<name>A0A0L6VIK4_9BASI</name>
<organism evidence="1 2">
    <name type="scientific">Puccinia sorghi</name>
    <dbReference type="NCBI Taxonomy" id="27349"/>
    <lineage>
        <taxon>Eukaryota</taxon>
        <taxon>Fungi</taxon>
        <taxon>Dikarya</taxon>
        <taxon>Basidiomycota</taxon>
        <taxon>Pucciniomycotina</taxon>
        <taxon>Pucciniomycetes</taxon>
        <taxon>Pucciniales</taxon>
        <taxon>Pucciniaceae</taxon>
        <taxon>Puccinia</taxon>
    </lineage>
</organism>
<dbReference type="VEuPathDB" id="FungiDB:VP01_1639g2"/>
<dbReference type="EMBL" id="LAVV01006436">
    <property type="protein sequence ID" value="KNZ59935.1"/>
    <property type="molecule type" value="Genomic_DNA"/>
</dbReference>